<accession>A0AC34EZX6</accession>
<reference evidence="2" key="1">
    <citation type="submission" date="2022-11" db="UniProtKB">
        <authorList>
            <consortium name="WormBaseParasite"/>
        </authorList>
    </citation>
    <scope>IDENTIFICATION</scope>
</reference>
<dbReference type="WBParaSite" id="ES5_v2.g10268.t1">
    <property type="protein sequence ID" value="ES5_v2.g10268.t1"/>
    <property type="gene ID" value="ES5_v2.g10268"/>
</dbReference>
<evidence type="ECO:0000313" key="2">
    <source>
        <dbReference type="WBParaSite" id="ES5_v2.g10268.t1"/>
    </source>
</evidence>
<proteinExistence type="predicted"/>
<organism evidence="1 2">
    <name type="scientific">Panagrolaimus sp. ES5</name>
    <dbReference type="NCBI Taxonomy" id="591445"/>
    <lineage>
        <taxon>Eukaryota</taxon>
        <taxon>Metazoa</taxon>
        <taxon>Ecdysozoa</taxon>
        <taxon>Nematoda</taxon>
        <taxon>Chromadorea</taxon>
        <taxon>Rhabditida</taxon>
        <taxon>Tylenchina</taxon>
        <taxon>Panagrolaimomorpha</taxon>
        <taxon>Panagrolaimoidea</taxon>
        <taxon>Panagrolaimidae</taxon>
        <taxon>Panagrolaimus</taxon>
    </lineage>
</organism>
<dbReference type="Proteomes" id="UP000887579">
    <property type="component" value="Unplaced"/>
</dbReference>
<protein>
    <submittedName>
        <fullName evidence="2">BPTI/Kunitz inhibitor domain-containing protein</fullName>
    </submittedName>
</protein>
<sequence>MTRCCGKDFGCPYNSAGFLNPHTGGHVQCTIGDEATCPEGFVCAQSTMFNGGVCCSDTSSAITDVCMGDTPLASPNPCSANNPCPNGYNCRNGRCCPSKGMCPVGQPLGGVTSCSAENPCPNNYQCVTNDGQQFCCPAPEHVCHQPKDTGMICDMPQSSIVRYYFDEGTGSCRSFKYSQCGGNANNFDTLEQCEGFCVSSQCPQGRPYQSGASNAACSPLTPSTCPNGFTCMQPLFGLNHICCSSEALSCRESASAGTDCFGAALTIMRYHYNTDTGRCEPFQFYGCHGSSNNFFTRHECETTCQMNLKDVCNGVAPLMDPSHQPQRCSPASPCPAGNSCNLEGYCCPHSEYACRAAKNTGNSCTMNRPGTFWFFDTMALECVPFTFSGCGGTPNRFTSKEACERICRNQMGECPKGMGIAEVFPGGGPQRCNLNNAGTGSSGCLTTNADCVLSTSNTPICCISLAQCPVPTQAYIIPGSNSHVACDPSDDTCPMGYECIRSATVSGFYMCCSSNPIYGNSINPRKAPVNRYLQAASPGRCPTGLESNGQRCVVNAIGGCPRGYICLGAGSHGVCCRGLPKCTQPRQKPYYFSGKQALICGEDQILCPDNTVCSESTIDGVDICCQTSSSTRYSHLSNSNLNVARCRDNHLPFFEIGHREPKMCDETSHINECPDDYECSRASDGQYYCCPSWEKCPKGASPFLVEGTRKPLGCNILANNCPEGYTCDGPKDKAICCRGKASNAKCPGNRKVFLYANRPLACPTNSKKCPEGYSCERSTVGNLDICCAADEEEMVQDCPNGAAYGNPYNHQKQICTPGINTCPSGYICRKSLASHEHVCCTSDSLNSLERKYEGYCPPGQIPYMQPNTIEPSPCHMALSPCPTMAPYQCIYSAEKQNSYCCTLSGTANIPFAFHSRRPGVQMHPQQGGEGTQLNQQQQMLPQGFPPKTMTISNNLPPENSQAFINGPNGEQIPRNMIPIQLLSAEKLPAALPGAPVSGCPSQTQPLLNAETRQAHPCSTMSRCPDGFTCYSNFPDGRNAQCCTTMPSNEDDAAFMRAMMPGKIREPIKVCPPGFIKLGSVCKRMFYVGQPGCSSDEQCQSMSNSTFCEKGYCRCPDRKLIHQSECVDSCPEGYVHIAGRCHDLTTIVFMDSVEDRANGTIGGYCGETVVVEEQCIVPNSYCNERSITCHCKPGFELQMNFEDKNDTGSCIKVEDSKYEDDKYLEPAADDDNYIPDEISVESLPSFYIIPANDAVSEDENGNSTVTAAQNENDLKAAEILLNDTYQL</sequence>
<name>A0AC34EZX6_9BILA</name>
<evidence type="ECO:0000313" key="1">
    <source>
        <dbReference type="Proteomes" id="UP000887579"/>
    </source>
</evidence>